<keyword evidence="8" id="KW-1185">Reference proteome</keyword>
<dbReference type="InterPro" id="IPR032091">
    <property type="entry name" value="Malt_amylase-like_C"/>
</dbReference>
<feature type="compositionally biased region" description="Pro residues" evidence="4">
    <location>
        <begin position="47"/>
        <end position="58"/>
    </location>
</feature>
<dbReference type="Pfam" id="PF00128">
    <property type="entry name" value="Alpha-amylase"/>
    <property type="match status" value="2"/>
</dbReference>
<sequence length="531" mass="57995">MRAMRPSLRTPLALAAALAALACASRAPRPPAAPPVAPATAAAPAAQPAPPPPRPLPQRPWEDEILYFVLVDRFADGDPGNDRNVDRGAKGAFHGGDLVGLTAELDEIASLGVTAIWVNPLVKNIDDYVTGAGFPDWAYHGYWMDDLSRLDARFGTEPELAAFVNAAHARRIRVLLDVVYNHCGYDCAYVRDPRTTDWLRSPQHGGCGDDDLTTCLAGLPDWKTERPDVRKLLLDAQLGWARRSGVDGFRLDTVKHVEHDFWQEHRRRVRAELPPGFFLLGEVWGGDRDVLDPWFEPDELDAGFDFGFQGSAVGWLLGRGRTVAYEHYLESRHKVRKGHLLSQFLSSHDVPGALHLLGGDRQAFRLAALLELTTVGIPVVYYGEEVARDIGEWPDNRSDMPWGDRPVQPGAGKPRDEGMRAWYRKLIALRRAHPALSRGAHRALSTEGDLLVFAREEPGGEAVVVAVNRGAAPASARVPAPASWTAGRVEDLLGGETVPVTDGTVDVAVPPRGARVLGVAAARATDSHQRR</sequence>
<dbReference type="PROSITE" id="PS51257">
    <property type="entry name" value="PROKAR_LIPOPROTEIN"/>
    <property type="match status" value="1"/>
</dbReference>
<accession>A0ABN6MTQ2</accession>
<evidence type="ECO:0000256" key="3">
    <source>
        <dbReference type="ARBA" id="ARBA00022729"/>
    </source>
</evidence>
<name>A0ABN6MTQ2_9BACT</name>
<dbReference type="PANTHER" id="PTHR10357">
    <property type="entry name" value="ALPHA-AMYLASE FAMILY MEMBER"/>
    <property type="match status" value="1"/>
</dbReference>
<keyword evidence="2" id="KW-0479">Metal-binding</keyword>
<dbReference type="Pfam" id="PF16657">
    <property type="entry name" value="Malt_amylase_C"/>
    <property type="match status" value="1"/>
</dbReference>
<feature type="region of interest" description="Disordered" evidence="4">
    <location>
        <begin position="29"/>
        <end position="58"/>
    </location>
</feature>
<feature type="chain" id="PRO_5045825572" description="Glycosyl hydrolase family 13 catalytic domain-containing protein" evidence="5">
    <location>
        <begin position="28"/>
        <end position="531"/>
    </location>
</feature>
<evidence type="ECO:0000256" key="4">
    <source>
        <dbReference type="SAM" id="MobiDB-lite"/>
    </source>
</evidence>
<dbReference type="InterPro" id="IPR006047">
    <property type="entry name" value="GH13_cat_dom"/>
</dbReference>
<organism evidence="7 8">
    <name type="scientific">Anaeromyxobacter oryzae</name>
    <dbReference type="NCBI Taxonomy" id="2918170"/>
    <lineage>
        <taxon>Bacteria</taxon>
        <taxon>Pseudomonadati</taxon>
        <taxon>Myxococcota</taxon>
        <taxon>Myxococcia</taxon>
        <taxon>Myxococcales</taxon>
        <taxon>Cystobacterineae</taxon>
        <taxon>Anaeromyxobacteraceae</taxon>
        <taxon>Anaeromyxobacter</taxon>
    </lineage>
</organism>
<dbReference type="Gene3D" id="2.60.40.1180">
    <property type="entry name" value="Golgi alpha-mannosidase II"/>
    <property type="match status" value="1"/>
</dbReference>
<gene>
    <name evidence="7" type="ORF">AMOR_22430</name>
</gene>
<dbReference type="Gene3D" id="3.20.20.80">
    <property type="entry name" value="Glycosidases"/>
    <property type="match status" value="1"/>
</dbReference>
<dbReference type="Proteomes" id="UP001162891">
    <property type="component" value="Chromosome"/>
</dbReference>
<dbReference type="PANTHER" id="PTHR10357:SF215">
    <property type="entry name" value="ALPHA-AMYLASE 1"/>
    <property type="match status" value="1"/>
</dbReference>
<comment type="cofactor">
    <cofactor evidence="1">
        <name>Ca(2+)</name>
        <dbReference type="ChEBI" id="CHEBI:29108"/>
    </cofactor>
</comment>
<dbReference type="SUPFAM" id="SSF51445">
    <property type="entry name" value="(Trans)glycosidases"/>
    <property type="match status" value="1"/>
</dbReference>
<protein>
    <recommendedName>
        <fullName evidence="6">Glycosyl hydrolase family 13 catalytic domain-containing protein</fullName>
    </recommendedName>
</protein>
<proteinExistence type="predicted"/>
<reference evidence="8" key="1">
    <citation type="journal article" date="2022" name="Int. J. Syst. Evol. Microbiol.">
        <title>Anaeromyxobacter oryzae sp. nov., Anaeromyxobacter diazotrophicus sp. nov. and Anaeromyxobacter paludicola sp. nov., isolated from paddy soils.</title>
        <authorList>
            <person name="Itoh H."/>
            <person name="Xu Z."/>
            <person name="Mise K."/>
            <person name="Masuda Y."/>
            <person name="Ushijima N."/>
            <person name="Hayakawa C."/>
            <person name="Shiratori Y."/>
            <person name="Senoo K."/>
        </authorList>
    </citation>
    <scope>NUCLEOTIDE SEQUENCE [LARGE SCALE GENOMIC DNA]</scope>
    <source>
        <strain evidence="8">Red232</strain>
    </source>
</reference>
<evidence type="ECO:0000256" key="1">
    <source>
        <dbReference type="ARBA" id="ARBA00001913"/>
    </source>
</evidence>
<evidence type="ECO:0000256" key="5">
    <source>
        <dbReference type="SAM" id="SignalP"/>
    </source>
</evidence>
<feature type="signal peptide" evidence="5">
    <location>
        <begin position="1"/>
        <end position="27"/>
    </location>
</feature>
<evidence type="ECO:0000313" key="8">
    <source>
        <dbReference type="Proteomes" id="UP001162891"/>
    </source>
</evidence>
<dbReference type="InterPro" id="IPR017853">
    <property type="entry name" value="GH"/>
</dbReference>
<evidence type="ECO:0000259" key="6">
    <source>
        <dbReference type="SMART" id="SM00642"/>
    </source>
</evidence>
<keyword evidence="3 5" id="KW-0732">Signal</keyword>
<dbReference type="SMART" id="SM00642">
    <property type="entry name" value="Aamy"/>
    <property type="match status" value="1"/>
</dbReference>
<evidence type="ECO:0000313" key="7">
    <source>
        <dbReference type="EMBL" id="BDG03247.1"/>
    </source>
</evidence>
<dbReference type="SUPFAM" id="SSF51011">
    <property type="entry name" value="Glycosyl hydrolase domain"/>
    <property type="match status" value="1"/>
</dbReference>
<evidence type="ECO:0000256" key="2">
    <source>
        <dbReference type="ARBA" id="ARBA00022723"/>
    </source>
</evidence>
<dbReference type="InterPro" id="IPR013780">
    <property type="entry name" value="Glyco_hydro_b"/>
</dbReference>
<dbReference type="EMBL" id="AP025591">
    <property type="protein sequence ID" value="BDG03247.1"/>
    <property type="molecule type" value="Genomic_DNA"/>
</dbReference>
<feature type="domain" description="Glycosyl hydrolase family 13 catalytic" evidence="6">
    <location>
        <begin position="68"/>
        <end position="430"/>
    </location>
</feature>